<organism evidence="11 12">
    <name type="scientific">Amborella trichopoda</name>
    <dbReference type="NCBI Taxonomy" id="13333"/>
    <lineage>
        <taxon>Eukaryota</taxon>
        <taxon>Viridiplantae</taxon>
        <taxon>Streptophyta</taxon>
        <taxon>Embryophyta</taxon>
        <taxon>Tracheophyta</taxon>
        <taxon>Spermatophyta</taxon>
        <taxon>Magnoliopsida</taxon>
        <taxon>Amborellales</taxon>
        <taxon>Amborellaceae</taxon>
        <taxon>Amborella</taxon>
    </lineage>
</organism>
<evidence type="ECO:0000256" key="3">
    <source>
        <dbReference type="ARBA" id="ARBA00022448"/>
    </source>
</evidence>
<feature type="transmembrane region" description="Helical" evidence="9">
    <location>
        <begin position="72"/>
        <end position="93"/>
    </location>
</feature>
<feature type="transmembrane region" description="Helical" evidence="9">
    <location>
        <begin position="191"/>
        <end position="211"/>
    </location>
</feature>
<keyword evidence="5 9" id="KW-0812">Transmembrane</keyword>
<feature type="domain" description="Major facilitator superfamily (MFS) profile" evidence="10">
    <location>
        <begin position="1"/>
        <end position="241"/>
    </location>
</feature>
<dbReference type="PROSITE" id="PS00216">
    <property type="entry name" value="SUGAR_TRANSPORT_1"/>
    <property type="match status" value="1"/>
</dbReference>
<comment type="subcellular location">
    <subcellularLocation>
        <location evidence="1">Membrane</location>
        <topology evidence="1">Multi-pass membrane protein</topology>
    </subcellularLocation>
</comment>
<dbReference type="Pfam" id="PF00083">
    <property type="entry name" value="Sugar_tr"/>
    <property type="match status" value="1"/>
</dbReference>
<proteinExistence type="inferred from homology"/>
<dbReference type="InterPro" id="IPR005829">
    <property type="entry name" value="Sugar_transporter_CS"/>
</dbReference>
<dbReference type="SUPFAM" id="SSF103473">
    <property type="entry name" value="MFS general substrate transporter"/>
    <property type="match status" value="1"/>
</dbReference>
<evidence type="ECO:0000256" key="4">
    <source>
        <dbReference type="ARBA" id="ARBA00022597"/>
    </source>
</evidence>
<dbReference type="HOGENOM" id="CLU_001265_30_5_1"/>
<dbReference type="InterPro" id="IPR005828">
    <property type="entry name" value="MFS_sugar_transport-like"/>
</dbReference>
<dbReference type="GO" id="GO:0015144">
    <property type="term" value="F:carbohydrate transmembrane transporter activity"/>
    <property type="evidence" value="ECO:0007669"/>
    <property type="project" value="InterPro"/>
</dbReference>
<dbReference type="Proteomes" id="UP000017836">
    <property type="component" value="Unassembled WGS sequence"/>
</dbReference>
<dbReference type="STRING" id="13333.W1PNM1"/>
<sequence length="279" mass="31380">MTVGAIFLPDTPNSLIESVTSPRRPRTCSGKSEALIALRRSTRTWLRLVRLRRKLRTHGRTYCRRNTDDVSLMSAVISGFVNTIATVVSIVTVDRYGRRILFLEGGVQMFISQISISKNVLVFAWPIVIGVTIGEVFGVSGTGSLAKGQADVVVFLSGTYVAAFAWSWGPLRWLVPSEIFPLEIRSAGQSIKVSVNLLFTFVIAQVFLTLLCHLKDGLFFFFEGWVLIMTIFIYIFLPKTKNVPIEEMHLVWKKHWFWGKNLPNEADPSLQLSEPKITA</sequence>
<keyword evidence="3" id="KW-0813">Transport</keyword>
<dbReference type="Gramene" id="ERN09404">
    <property type="protein sequence ID" value="ERN09404"/>
    <property type="gene ID" value="AMTR_s00029p00047600"/>
</dbReference>
<dbReference type="PROSITE" id="PS50850">
    <property type="entry name" value="MFS"/>
    <property type="match status" value="1"/>
</dbReference>
<evidence type="ECO:0000313" key="12">
    <source>
        <dbReference type="Proteomes" id="UP000017836"/>
    </source>
</evidence>
<feature type="transmembrane region" description="Helical" evidence="9">
    <location>
        <begin position="122"/>
        <end position="140"/>
    </location>
</feature>
<feature type="transmembrane region" description="Helical" evidence="9">
    <location>
        <begin position="152"/>
        <end position="171"/>
    </location>
</feature>
<evidence type="ECO:0000259" key="10">
    <source>
        <dbReference type="PROSITE" id="PS50850"/>
    </source>
</evidence>
<keyword evidence="6" id="KW-0769">Symport</keyword>
<evidence type="ECO:0000256" key="2">
    <source>
        <dbReference type="ARBA" id="ARBA00010992"/>
    </source>
</evidence>
<keyword evidence="7 9" id="KW-1133">Transmembrane helix</keyword>
<evidence type="ECO:0000256" key="5">
    <source>
        <dbReference type="ARBA" id="ARBA00022692"/>
    </source>
</evidence>
<evidence type="ECO:0000313" key="11">
    <source>
        <dbReference type="EMBL" id="ERN09404.1"/>
    </source>
</evidence>
<keyword evidence="4" id="KW-0762">Sugar transport</keyword>
<comment type="similarity">
    <text evidence="2">Belongs to the major facilitator superfamily. Sugar transporter (TC 2.A.1.1) family.</text>
</comment>
<dbReference type="GO" id="GO:0015293">
    <property type="term" value="F:symporter activity"/>
    <property type="evidence" value="ECO:0007669"/>
    <property type="project" value="UniProtKB-KW"/>
</dbReference>
<gene>
    <name evidence="11" type="ORF">AMTR_s00029p00047600</name>
</gene>
<dbReference type="InterPro" id="IPR036259">
    <property type="entry name" value="MFS_trans_sf"/>
</dbReference>
<feature type="transmembrane region" description="Helical" evidence="9">
    <location>
        <begin position="218"/>
        <end position="237"/>
    </location>
</feature>
<dbReference type="GO" id="GO:0016020">
    <property type="term" value="C:membrane"/>
    <property type="evidence" value="ECO:0007669"/>
    <property type="project" value="UniProtKB-SubCell"/>
</dbReference>
<dbReference type="AlphaFoldDB" id="W1PNM1"/>
<dbReference type="eggNOG" id="KOG0254">
    <property type="taxonomic scope" value="Eukaryota"/>
</dbReference>
<dbReference type="PANTHER" id="PTHR23500:SF460">
    <property type="entry name" value="SUGAR TRANSPORT PROTEIN 11"/>
    <property type="match status" value="1"/>
</dbReference>
<keyword evidence="12" id="KW-1185">Reference proteome</keyword>
<dbReference type="InterPro" id="IPR020846">
    <property type="entry name" value="MFS_dom"/>
</dbReference>
<dbReference type="PRINTS" id="PR00171">
    <property type="entry name" value="SUGRTRNSPORT"/>
</dbReference>
<dbReference type="InterPro" id="IPR045262">
    <property type="entry name" value="STP/PLT_plant"/>
</dbReference>
<evidence type="ECO:0000256" key="1">
    <source>
        <dbReference type="ARBA" id="ARBA00004141"/>
    </source>
</evidence>
<reference evidence="12" key="1">
    <citation type="journal article" date="2013" name="Science">
        <title>The Amborella genome and the evolution of flowering plants.</title>
        <authorList>
            <consortium name="Amborella Genome Project"/>
        </authorList>
    </citation>
    <scope>NUCLEOTIDE SEQUENCE [LARGE SCALE GENOMIC DNA]</scope>
</reference>
<dbReference type="EMBL" id="KI392980">
    <property type="protein sequence ID" value="ERN09404.1"/>
    <property type="molecule type" value="Genomic_DNA"/>
</dbReference>
<dbReference type="PANTHER" id="PTHR23500">
    <property type="entry name" value="SOLUTE CARRIER FAMILY 2, FACILITATED GLUCOSE TRANSPORTER"/>
    <property type="match status" value="1"/>
</dbReference>
<name>W1PNM1_AMBTC</name>
<keyword evidence="8 9" id="KW-0472">Membrane</keyword>
<evidence type="ECO:0000256" key="7">
    <source>
        <dbReference type="ARBA" id="ARBA00022989"/>
    </source>
</evidence>
<evidence type="ECO:0000256" key="8">
    <source>
        <dbReference type="ARBA" id="ARBA00023136"/>
    </source>
</evidence>
<accession>W1PNM1</accession>
<dbReference type="InterPro" id="IPR003663">
    <property type="entry name" value="Sugar/inositol_transpt"/>
</dbReference>
<dbReference type="Gene3D" id="1.20.1250.20">
    <property type="entry name" value="MFS general substrate transporter like domains"/>
    <property type="match status" value="1"/>
</dbReference>
<protein>
    <recommendedName>
        <fullName evidence="10">Major facilitator superfamily (MFS) profile domain-containing protein</fullName>
    </recommendedName>
</protein>
<evidence type="ECO:0000256" key="6">
    <source>
        <dbReference type="ARBA" id="ARBA00022847"/>
    </source>
</evidence>
<evidence type="ECO:0000256" key="9">
    <source>
        <dbReference type="SAM" id="Phobius"/>
    </source>
</evidence>